<dbReference type="STRING" id="429701.A0A2G9G1E7"/>
<comment type="caution">
    <text evidence="2">The sequence shown here is derived from an EMBL/GenBank/DDBJ whole genome shotgun (WGS) entry which is preliminary data.</text>
</comment>
<protein>
    <submittedName>
        <fullName evidence="2">Uncharacterized protein</fullName>
    </submittedName>
</protein>
<dbReference type="PANTHER" id="PTHR43051:SF1">
    <property type="entry name" value="POLYNUCLEOTIDE ADENYLYLTRANSFERASE FAMILY PROTEIN"/>
    <property type="match status" value="1"/>
</dbReference>
<evidence type="ECO:0000313" key="2">
    <source>
        <dbReference type="EMBL" id="PIM99132.1"/>
    </source>
</evidence>
<dbReference type="EMBL" id="NKXS01007786">
    <property type="protein sequence ID" value="PIM99132.1"/>
    <property type="molecule type" value="Genomic_DNA"/>
</dbReference>
<evidence type="ECO:0000313" key="3">
    <source>
        <dbReference type="Proteomes" id="UP000231279"/>
    </source>
</evidence>
<sequence>MMLFVDYGRVAILTFHLALFSKPQHPVVILTVASLLYHQTWEESIKFTRQNAQAIQMYVPEILEALDYLSDDEIADRVTQFAQQVEKSVDVLTDMNCLREAMTRFPDFPSSGLVFIPQKKRQQVKVIFQNLAKDITSIEAKRRSSEIYYRLLTEGDVEEIRFVLGKIILGTLVRGTERGVTNMKNNDTRVVNPSWRLEAFQQIRHRKIESMDKNENNKRISPLNYEDNRSSKSATKTRSFEDNCVVTEHRLSGKLVSRSSNLRSSNSSIDKILEDEHVKDDETYSNMSLLSGLFR</sequence>
<dbReference type="PANTHER" id="PTHR43051">
    <property type="entry name" value="POLYNUCLEOTIDE ADENYLYLTRANSFERASE FAMILY PROTEIN"/>
    <property type="match status" value="1"/>
</dbReference>
<evidence type="ECO:0000256" key="1">
    <source>
        <dbReference type="SAM" id="MobiDB-lite"/>
    </source>
</evidence>
<dbReference type="Proteomes" id="UP000231279">
    <property type="component" value="Unassembled WGS sequence"/>
</dbReference>
<keyword evidence="3" id="KW-1185">Reference proteome</keyword>
<dbReference type="InterPro" id="IPR052191">
    <property type="entry name" value="tRNA_ntf/polyA_polymerase_I"/>
</dbReference>
<name>A0A2G9G1E7_9LAMI</name>
<dbReference type="AlphaFoldDB" id="A0A2G9G1E7"/>
<feature type="compositionally biased region" description="Basic and acidic residues" evidence="1">
    <location>
        <begin position="208"/>
        <end position="218"/>
    </location>
</feature>
<accession>A0A2G9G1E7</accession>
<feature type="region of interest" description="Disordered" evidence="1">
    <location>
        <begin position="208"/>
        <end position="239"/>
    </location>
</feature>
<proteinExistence type="predicted"/>
<reference evidence="3" key="1">
    <citation type="journal article" date="2018" name="Gigascience">
        <title>Genome assembly of the Pink Ipe (Handroanthus impetiginosus, Bignoniaceae), a highly valued, ecologically keystone Neotropical timber forest tree.</title>
        <authorList>
            <person name="Silva-Junior O.B."/>
            <person name="Grattapaglia D."/>
            <person name="Novaes E."/>
            <person name="Collevatti R.G."/>
        </authorList>
    </citation>
    <scope>NUCLEOTIDE SEQUENCE [LARGE SCALE GENOMIC DNA]</scope>
    <source>
        <strain evidence="3">cv. UFG-1</strain>
    </source>
</reference>
<organism evidence="2 3">
    <name type="scientific">Handroanthus impetiginosus</name>
    <dbReference type="NCBI Taxonomy" id="429701"/>
    <lineage>
        <taxon>Eukaryota</taxon>
        <taxon>Viridiplantae</taxon>
        <taxon>Streptophyta</taxon>
        <taxon>Embryophyta</taxon>
        <taxon>Tracheophyta</taxon>
        <taxon>Spermatophyta</taxon>
        <taxon>Magnoliopsida</taxon>
        <taxon>eudicotyledons</taxon>
        <taxon>Gunneridae</taxon>
        <taxon>Pentapetalae</taxon>
        <taxon>asterids</taxon>
        <taxon>lamiids</taxon>
        <taxon>Lamiales</taxon>
        <taxon>Bignoniaceae</taxon>
        <taxon>Crescentiina</taxon>
        <taxon>Tabebuia alliance</taxon>
        <taxon>Handroanthus</taxon>
    </lineage>
</organism>
<gene>
    <name evidence="2" type="ORF">CDL12_28375</name>
</gene>
<dbReference type="OrthoDB" id="445712at2759"/>